<evidence type="ECO:0000256" key="1">
    <source>
        <dbReference type="SAM" id="MobiDB-lite"/>
    </source>
</evidence>
<dbReference type="Gramene" id="OE9A007719T1">
    <property type="protein sequence ID" value="OE9A007719C1"/>
    <property type="gene ID" value="OE9A007719"/>
</dbReference>
<accession>A0A8S0R161</accession>
<dbReference type="Proteomes" id="UP000594638">
    <property type="component" value="Unassembled WGS sequence"/>
</dbReference>
<dbReference type="EMBL" id="CACTIH010002030">
    <property type="protein sequence ID" value="CAA2971918.1"/>
    <property type="molecule type" value="Genomic_DNA"/>
</dbReference>
<keyword evidence="3" id="KW-1185">Reference proteome</keyword>
<protein>
    <submittedName>
        <fullName evidence="2">Uncharacterized protein</fullName>
    </submittedName>
</protein>
<gene>
    <name evidence="2" type="ORF">OLEA9_A007719</name>
</gene>
<feature type="non-terminal residue" evidence="2">
    <location>
        <position position="1"/>
    </location>
</feature>
<organism evidence="2 3">
    <name type="scientific">Olea europaea subsp. europaea</name>
    <dbReference type="NCBI Taxonomy" id="158383"/>
    <lineage>
        <taxon>Eukaryota</taxon>
        <taxon>Viridiplantae</taxon>
        <taxon>Streptophyta</taxon>
        <taxon>Embryophyta</taxon>
        <taxon>Tracheophyta</taxon>
        <taxon>Spermatophyta</taxon>
        <taxon>Magnoliopsida</taxon>
        <taxon>eudicotyledons</taxon>
        <taxon>Gunneridae</taxon>
        <taxon>Pentapetalae</taxon>
        <taxon>asterids</taxon>
        <taxon>lamiids</taxon>
        <taxon>Lamiales</taxon>
        <taxon>Oleaceae</taxon>
        <taxon>Oleeae</taxon>
        <taxon>Olea</taxon>
    </lineage>
</organism>
<proteinExistence type="predicted"/>
<name>A0A8S0R161_OLEEU</name>
<sequence>VPRVRPRCRRSDNTPQHNLKYKPPKCEETRHHTAEECRGPPKGYYPRRPLVPKCKETRHLMAEECKGPPKGYYPRRPLVPK</sequence>
<feature type="compositionally biased region" description="Basic and acidic residues" evidence="1">
    <location>
        <begin position="24"/>
        <end position="39"/>
    </location>
</feature>
<feature type="non-terminal residue" evidence="2">
    <location>
        <position position="81"/>
    </location>
</feature>
<evidence type="ECO:0000313" key="2">
    <source>
        <dbReference type="EMBL" id="CAA2971918.1"/>
    </source>
</evidence>
<feature type="region of interest" description="Disordered" evidence="1">
    <location>
        <begin position="1"/>
        <end position="42"/>
    </location>
</feature>
<dbReference type="AlphaFoldDB" id="A0A8S0R161"/>
<comment type="caution">
    <text evidence="2">The sequence shown here is derived from an EMBL/GenBank/DDBJ whole genome shotgun (WGS) entry which is preliminary data.</text>
</comment>
<reference evidence="2 3" key="1">
    <citation type="submission" date="2019-12" db="EMBL/GenBank/DDBJ databases">
        <authorList>
            <person name="Alioto T."/>
            <person name="Alioto T."/>
            <person name="Gomez Garrido J."/>
        </authorList>
    </citation>
    <scope>NUCLEOTIDE SEQUENCE [LARGE SCALE GENOMIC DNA]</scope>
</reference>
<evidence type="ECO:0000313" key="3">
    <source>
        <dbReference type="Proteomes" id="UP000594638"/>
    </source>
</evidence>